<dbReference type="EMBL" id="CP011144">
    <property type="protein sequence ID" value="AKC86334.1"/>
    <property type="molecule type" value="Genomic_DNA"/>
</dbReference>
<dbReference type="Pfam" id="PF19577">
    <property type="entry name" value="DcaP"/>
    <property type="match status" value="1"/>
</dbReference>
<evidence type="ECO:0000256" key="2">
    <source>
        <dbReference type="SAM" id="SignalP"/>
    </source>
</evidence>
<protein>
    <recommendedName>
        <fullName evidence="5">Porin</fullName>
    </recommendedName>
</protein>
<dbReference type="Proteomes" id="UP000033067">
    <property type="component" value="Chromosome"/>
</dbReference>
<dbReference type="AlphaFoldDB" id="A0A0E3Z115"/>
<feature type="region of interest" description="Disordered" evidence="1">
    <location>
        <begin position="54"/>
        <end position="76"/>
    </location>
</feature>
<dbReference type="RefSeq" id="WP_052631165.1">
    <property type="nucleotide sequence ID" value="NZ_CP011144.1"/>
</dbReference>
<sequence length="474" mass="50787">MNKPMLLLLAMLLPLPAAAQAGDDERDAKIARLERTVELLTRRLEVLEAERTAAAAATPGVPDTPAALAPPVAPPPPLPAYRDLATLPEPSPLPDRPSMDEDAEAAARVDNELPPGQEGLEGYLPLGGTRTWLRLSGYAKLDAMYDTDDAGVADLFVTSAIPAGAQDGRGAFNMHARQTRFTIEARRPTNYGWLRFVLQNDFFGSGGSYGYNLRHAYGQLGNTYAGYGFSAFMDLDSGPDTLDFAGAGAMPFGRLASVRQYFPLRNGNHLFVAAEHNRPEVSGPGAVNARTTTPNLVFGVRHEGGTGHVQAAVLLRHLAYSGDAGSDGATGSGATVSGSLGGADAGFLVYGALAGRGIAAYTGDLAGLGLDATVDGDGSLDVLDQWGGWLGYTYPWNHRWRSTLAYGRLHLERNNLLDPGDFRRSDYAAANLVYSPIPSWSWGVELLYGRLQRQDGIDGDVFRLQTSLKYDFIR</sequence>
<evidence type="ECO:0000313" key="3">
    <source>
        <dbReference type="EMBL" id="AKC86334.1"/>
    </source>
</evidence>
<proteinExistence type="predicted"/>
<evidence type="ECO:0000313" key="4">
    <source>
        <dbReference type="Proteomes" id="UP000033067"/>
    </source>
</evidence>
<gene>
    <name evidence="3" type="ORF">WQ53_05660</name>
</gene>
<name>A0A0E3Z115_9GAMM</name>
<dbReference type="InterPro" id="IPR045748">
    <property type="entry name" value="DcaP"/>
</dbReference>
<keyword evidence="2" id="KW-0732">Signal</keyword>
<feature type="signal peptide" evidence="2">
    <location>
        <begin position="1"/>
        <end position="21"/>
    </location>
</feature>
<dbReference type="KEGG" id="psuw:WQ53_05660"/>
<feature type="chain" id="PRO_5002415728" description="Porin" evidence="2">
    <location>
        <begin position="22"/>
        <end position="474"/>
    </location>
</feature>
<evidence type="ECO:0000256" key="1">
    <source>
        <dbReference type="SAM" id="MobiDB-lite"/>
    </source>
</evidence>
<organism evidence="3 4">
    <name type="scientific">Pseudoxanthomonas suwonensis</name>
    <dbReference type="NCBI Taxonomy" id="314722"/>
    <lineage>
        <taxon>Bacteria</taxon>
        <taxon>Pseudomonadati</taxon>
        <taxon>Pseudomonadota</taxon>
        <taxon>Gammaproteobacteria</taxon>
        <taxon>Lysobacterales</taxon>
        <taxon>Lysobacteraceae</taxon>
        <taxon>Pseudoxanthomonas</taxon>
    </lineage>
</organism>
<reference evidence="3 4" key="1">
    <citation type="journal article" date="2015" name="Genome Announc.">
        <title>Complete Genome Sequence of Pseudoxanthomonas suwonensis Strain J1, a Cellulose-Degrading Bacterium Isolated from Leaf- and Wood-Enriched Soil.</title>
        <authorList>
            <person name="Hou L."/>
            <person name="Jiang J."/>
            <person name="Xu Z."/>
            <person name="Zhou Y."/>
            <person name="Leung F.C."/>
        </authorList>
    </citation>
    <scope>NUCLEOTIDE SEQUENCE [LARGE SCALE GENOMIC DNA]</scope>
    <source>
        <strain evidence="3 4">J1</strain>
    </source>
</reference>
<dbReference type="OrthoDB" id="190887at2"/>
<keyword evidence="4" id="KW-1185">Reference proteome</keyword>
<evidence type="ECO:0008006" key="5">
    <source>
        <dbReference type="Google" id="ProtNLM"/>
    </source>
</evidence>
<dbReference type="PATRIC" id="fig|314722.6.peg.1198"/>
<accession>A0A0E3Z115</accession>
<dbReference type="SUPFAM" id="SSF56935">
    <property type="entry name" value="Porins"/>
    <property type="match status" value="1"/>
</dbReference>